<dbReference type="EMBL" id="NCKU01000385">
    <property type="protein sequence ID" value="RWS15705.1"/>
    <property type="molecule type" value="Genomic_DNA"/>
</dbReference>
<keyword evidence="7 15" id="KW-1133">Transmembrane helix</keyword>
<evidence type="ECO:0000256" key="12">
    <source>
        <dbReference type="ARBA" id="ARBA00048014"/>
    </source>
</evidence>
<feature type="transmembrane region" description="Helical" evidence="15">
    <location>
        <begin position="1058"/>
        <end position="1077"/>
    </location>
</feature>
<feature type="transmembrane region" description="Helical" evidence="15">
    <location>
        <begin position="996"/>
        <end position="1018"/>
    </location>
</feature>
<feature type="transmembrane region" description="Helical" evidence="15">
    <location>
        <begin position="935"/>
        <end position="957"/>
    </location>
</feature>
<keyword evidence="5" id="KW-0808">Transferase</keyword>
<dbReference type="Pfam" id="PF03142">
    <property type="entry name" value="Chitin_synth_2"/>
    <property type="match status" value="1"/>
</dbReference>
<keyword evidence="8 13" id="KW-0175">Coiled coil</keyword>
<feature type="region of interest" description="Disordered" evidence="14">
    <location>
        <begin position="18"/>
        <end position="51"/>
    </location>
</feature>
<sequence>MPSLDGFKKSTNYNGNIYGNGKYGDNNSDDEQFDGNNETTPLNNDIYSSNRSEAPKGWDVFVVTQNSDEDETINSKWVERVLKFLKLLAYVITFAVVLSSAVLSKITILLMTSIIKPNRSEITVCNQGIPGLERDKKYSAVFNITDPERVAWIWCLMIVLVVPEVMTLFRSARICIFKSYKRPTKYLFSFILIVETLHTIGIVMLLFVILPSLDVVKAAMFTNCLCFVPALFALLSRHSGESKRAFKSLLDFLSLLTQLSALIVWPLTEQNENKLAMYIPLSALLVSLGWWENYVDKNSPLRIVRALAKMKEKLRVSRYFTYIFISIWKILVIFVATIVARYLVDGSILYLFSQFKSAFSQHKILIVQDRSDLSSLAVTDHNVGIEGEWIELDSYTSTPIWFTIIQISAAWLCYVFGKFACKIYIQGFSYAFPLSLTVPVTISILIASCGIYFENSCHFINYIPRYLFWTCPSEPFVSDISFFNLHAILWLLWLLSQTWTTIHIWVPKCERLATTEKLFVNPMYCGAIIDQSLALNRRRNDEEAIKSEDINLDSEGITHDTSQHYETISEHPEDKKSTIHSSDQIIRILACATMWHETHDEMIQMLKSVMRMDEDQSARRNAQKYLRIVDPDYYEFEVNIFFDDAFELSDDNDEEYVVNRFVKQLVEVIDEAASNVHQCNIKLKPPKKYPTPYGGRLEWTMPGGNKLIAHLKDKIKIRHRKRWSQVMYMYYLLGHRLMELPIDVNRKAVMAENTFILTLDGDINFRPHAVQLLVDLMKKNRNLGAACGRIHPVGTGPMVWYQKFEYAIGHWLQKATEHMIGCVLCSPGCFSLFRAKALMDDNVMRRYTTKSDEALHYVQYDQGEDRWLCTLLLQRGYRVEYSAASDAYTHCPEGFGEFYTQRRRWAPSTMANIMDLLGDYRRTVAINDNISLPYIIYQGMLMVGTVLGPGTIFLMLVGAMVAAFRISNWYSFEINLIPILIFIIICFAAKNEIQILLAQILSAAYALLMMAVLVGTAIQMTEDGIGSPSAVFFFSLSGSFVIAAILHPQEFYCLMPVLLYWLSIPCMYLLLIIYSLINLNVVTWGTREVQTKKTKQELEEERKQQEEMKKKNLLGFLNKRGDEDDEEGSITFNLANLFKCMFCTYPKQNDEKIHLIKIEEHLNQMNTKISNLEKALDIGKRKGSSVGRGAKFNDNLSTVTENEEDEEFGSIDGDMETNHDDRISGEIQNKRDDLINPYWIEDKVFKNGEVVYLPPHEIQFWKDLIEKYLYPIDQNKDHQARVASELKELRNRVVFAFFMLNALFVLTVFLLQLNKDILHIDWPFGVRENITFVPETNEIRIEKEYLEMEPIGLVFVVFFGLILVIQFIGMLFHRFGTLSHILASVEFNCFSSKVEDISDDAYLDKNAIQIAKQLQRLKGIDEDDKSDDSKYGNRIEKRKTIFNLEKRRQQKHRIGTLDVAFRKRFMNITANGEGTPILGGIRRRETINALERRRNNVIAGERNQMQTLGVKNEFTRNRNRSTLDNKQRHRGMINGGIQN</sequence>
<comment type="catalytic activity">
    <reaction evidence="12">
        <text>[(1-&gt;4)-N-acetyl-beta-D-glucosaminyl](n) + UDP-N-acetyl-alpha-D-glucosamine = [(1-&gt;4)-N-acetyl-beta-D-glucosaminyl](n+1) + UDP + H(+)</text>
        <dbReference type="Rhea" id="RHEA:16637"/>
        <dbReference type="Rhea" id="RHEA-COMP:9593"/>
        <dbReference type="Rhea" id="RHEA-COMP:9595"/>
        <dbReference type="ChEBI" id="CHEBI:15378"/>
        <dbReference type="ChEBI" id="CHEBI:17029"/>
        <dbReference type="ChEBI" id="CHEBI:57705"/>
        <dbReference type="ChEBI" id="CHEBI:58223"/>
        <dbReference type="EC" id="2.4.1.16"/>
    </reaction>
</comment>
<reference evidence="17 18" key="1">
    <citation type="journal article" date="2018" name="Gigascience">
        <title>Genomes of trombidid mites reveal novel predicted allergens and laterally-transferred genes associated with secondary metabolism.</title>
        <authorList>
            <person name="Dong X."/>
            <person name="Chaisiri K."/>
            <person name="Xia D."/>
            <person name="Armstrong S.D."/>
            <person name="Fang Y."/>
            <person name="Donnelly M.J."/>
            <person name="Kadowaki T."/>
            <person name="McGarry J.W."/>
            <person name="Darby A.C."/>
            <person name="Makepeace B.L."/>
        </authorList>
    </citation>
    <scope>NUCLEOTIDE SEQUENCE [LARGE SCALE GENOMIC DNA]</scope>
    <source>
        <strain evidence="17">UoL-WK</strain>
    </source>
</reference>
<dbReference type="Gene3D" id="3.90.550.10">
    <property type="entry name" value="Spore Coat Polysaccharide Biosynthesis Protein SpsA, Chain A"/>
    <property type="match status" value="1"/>
</dbReference>
<evidence type="ECO:0000313" key="17">
    <source>
        <dbReference type="EMBL" id="RWS15705.1"/>
    </source>
</evidence>
<dbReference type="STRING" id="1965070.A0A3S3PAJ9"/>
<evidence type="ECO:0000256" key="9">
    <source>
        <dbReference type="ARBA" id="ARBA00023136"/>
    </source>
</evidence>
<feature type="coiled-coil region" evidence="13">
    <location>
        <begin position="1155"/>
        <end position="1182"/>
    </location>
</feature>
<feature type="transmembrane region" description="Helical" evidence="15">
    <location>
        <begin position="969"/>
        <end position="990"/>
    </location>
</feature>
<dbReference type="GO" id="GO:0005886">
    <property type="term" value="C:plasma membrane"/>
    <property type="evidence" value="ECO:0007669"/>
    <property type="project" value="UniProtKB-SubCell"/>
</dbReference>
<feature type="transmembrane region" description="Helical" evidence="15">
    <location>
        <begin position="151"/>
        <end position="169"/>
    </location>
</feature>
<keyword evidence="6 15" id="KW-0812">Transmembrane</keyword>
<evidence type="ECO:0000256" key="6">
    <source>
        <dbReference type="ARBA" id="ARBA00022692"/>
    </source>
</evidence>
<feature type="transmembrane region" description="Helical" evidence="15">
    <location>
        <begin position="87"/>
        <end position="111"/>
    </location>
</feature>
<feature type="non-terminal residue" evidence="17">
    <location>
        <position position="1539"/>
    </location>
</feature>
<dbReference type="PANTHER" id="PTHR22914">
    <property type="entry name" value="CHITIN SYNTHASE"/>
    <property type="match status" value="1"/>
</dbReference>
<dbReference type="FunFam" id="3.90.550.10:FF:000139">
    <property type="entry name" value="Chitin synthase 8"/>
    <property type="match status" value="1"/>
</dbReference>
<dbReference type="GO" id="GO:0006031">
    <property type="term" value="P:chitin biosynthetic process"/>
    <property type="evidence" value="ECO:0007669"/>
    <property type="project" value="TreeGrafter"/>
</dbReference>
<dbReference type="Pfam" id="PF23000">
    <property type="entry name" value="ChitinSynthase_IV_N"/>
    <property type="match status" value="1"/>
</dbReference>
<dbReference type="GO" id="GO:0004100">
    <property type="term" value="F:chitin synthase activity"/>
    <property type="evidence" value="ECO:0007669"/>
    <property type="project" value="UniProtKB-EC"/>
</dbReference>
<feature type="transmembrane region" description="Helical" evidence="15">
    <location>
        <begin position="248"/>
        <end position="265"/>
    </location>
</feature>
<dbReference type="EC" id="2.4.1.16" evidence="2"/>
<evidence type="ECO:0000256" key="1">
    <source>
        <dbReference type="ARBA" id="ARBA00004651"/>
    </source>
</evidence>
<comment type="similarity">
    <text evidence="11">Belongs to the chitin synthase family. Class IV subfamily.</text>
</comment>
<feature type="transmembrane region" description="Helical" evidence="15">
    <location>
        <begin position="399"/>
        <end position="417"/>
    </location>
</feature>
<evidence type="ECO:0000256" key="13">
    <source>
        <dbReference type="SAM" id="Coils"/>
    </source>
</evidence>
<evidence type="ECO:0000256" key="14">
    <source>
        <dbReference type="SAM" id="MobiDB-lite"/>
    </source>
</evidence>
<keyword evidence="4" id="KW-0328">Glycosyltransferase</keyword>
<keyword evidence="9 15" id="KW-0472">Membrane</keyword>
<dbReference type="Proteomes" id="UP000285301">
    <property type="component" value="Unassembled WGS sequence"/>
</dbReference>
<proteinExistence type="inferred from homology"/>
<feature type="transmembrane region" description="Helical" evidence="15">
    <location>
        <begin position="190"/>
        <end position="210"/>
    </location>
</feature>
<keyword evidence="3" id="KW-1003">Cell membrane</keyword>
<organism evidence="17 18">
    <name type="scientific">Dinothrombium tinctorium</name>
    <dbReference type="NCBI Taxonomy" id="1965070"/>
    <lineage>
        <taxon>Eukaryota</taxon>
        <taxon>Metazoa</taxon>
        <taxon>Ecdysozoa</taxon>
        <taxon>Arthropoda</taxon>
        <taxon>Chelicerata</taxon>
        <taxon>Arachnida</taxon>
        <taxon>Acari</taxon>
        <taxon>Acariformes</taxon>
        <taxon>Trombidiformes</taxon>
        <taxon>Prostigmata</taxon>
        <taxon>Anystina</taxon>
        <taxon>Parasitengona</taxon>
        <taxon>Trombidioidea</taxon>
        <taxon>Trombidiidae</taxon>
        <taxon>Dinothrombium</taxon>
    </lineage>
</organism>
<feature type="transmembrane region" description="Helical" evidence="15">
    <location>
        <begin position="429"/>
        <end position="453"/>
    </location>
</feature>
<feature type="transmembrane region" description="Helical" evidence="15">
    <location>
        <begin position="319"/>
        <end position="344"/>
    </location>
</feature>
<keyword evidence="10" id="KW-0325">Glycoprotein</keyword>
<evidence type="ECO:0000256" key="8">
    <source>
        <dbReference type="ARBA" id="ARBA00023054"/>
    </source>
</evidence>
<accession>A0A3S3PAJ9</accession>
<dbReference type="InterPro" id="IPR029044">
    <property type="entry name" value="Nucleotide-diphossugar_trans"/>
</dbReference>
<evidence type="ECO:0000256" key="15">
    <source>
        <dbReference type="SAM" id="Phobius"/>
    </source>
</evidence>
<evidence type="ECO:0000256" key="5">
    <source>
        <dbReference type="ARBA" id="ARBA00022679"/>
    </source>
</evidence>
<evidence type="ECO:0000259" key="16">
    <source>
        <dbReference type="Pfam" id="PF23000"/>
    </source>
</evidence>
<evidence type="ECO:0000256" key="4">
    <source>
        <dbReference type="ARBA" id="ARBA00022676"/>
    </source>
</evidence>
<protein>
    <recommendedName>
        <fullName evidence="2">chitin synthase</fullName>
        <ecNumber evidence="2">2.4.1.16</ecNumber>
    </recommendedName>
</protein>
<comment type="caution">
    <text evidence="17">The sequence shown here is derived from an EMBL/GenBank/DDBJ whole genome shotgun (WGS) entry which is preliminary data.</text>
</comment>
<dbReference type="OrthoDB" id="370884at2759"/>
<feature type="transmembrane region" description="Helical" evidence="15">
    <location>
        <begin position="1293"/>
        <end position="1313"/>
    </location>
</feature>
<feature type="compositionally biased region" description="Polar residues" evidence="14">
    <location>
        <begin position="34"/>
        <end position="51"/>
    </location>
</feature>
<evidence type="ECO:0000256" key="3">
    <source>
        <dbReference type="ARBA" id="ARBA00022475"/>
    </source>
</evidence>
<dbReference type="CDD" id="cd04190">
    <property type="entry name" value="Chitin_synth_C"/>
    <property type="match status" value="1"/>
</dbReference>
<dbReference type="InterPro" id="IPR004835">
    <property type="entry name" value="Chitin_synth"/>
</dbReference>
<comment type="subcellular location">
    <subcellularLocation>
        <location evidence="1">Cell membrane</location>
        <topology evidence="1">Multi-pass membrane protein</topology>
    </subcellularLocation>
</comment>
<feature type="domain" description="Chitin synthase chs-1/2 N-terminal putative transporter" evidence="16">
    <location>
        <begin position="75"/>
        <end position="366"/>
    </location>
</feature>
<dbReference type="SUPFAM" id="SSF53448">
    <property type="entry name" value="Nucleotide-diphospho-sugar transferases"/>
    <property type="match status" value="1"/>
</dbReference>
<evidence type="ECO:0000256" key="7">
    <source>
        <dbReference type="ARBA" id="ARBA00022989"/>
    </source>
</evidence>
<evidence type="ECO:0000256" key="11">
    <source>
        <dbReference type="ARBA" id="ARBA00046329"/>
    </source>
</evidence>
<feature type="transmembrane region" description="Helical" evidence="15">
    <location>
        <begin position="216"/>
        <end position="236"/>
    </location>
</feature>
<evidence type="ECO:0000256" key="2">
    <source>
        <dbReference type="ARBA" id="ARBA00012543"/>
    </source>
</evidence>
<feature type="transmembrane region" description="Helical" evidence="15">
    <location>
        <begin position="1030"/>
        <end position="1046"/>
    </location>
</feature>
<feature type="transmembrane region" description="Helical" evidence="15">
    <location>
        <begin position="1351"/>
        <end position="1372"/>
    </location>
</feature>
<keyword evidence="18" id="KW-1185">Reference proteome</keyword>
<name>A0A3S3PAJ9_9ACAR</name>
<dbReference type="InterPro" id="IPR055120">
    <property type="entry name" value="Chs-1/2_IV_N"/>
</dbReference>
<dbReference type="PANTHER" id="PTHR22914:SF42">
    <property type="entry name" value="CHITIN SYNTHASE"/>
    <property type="match status" value="1"/>
</dbReference>
<feature type="transmembrane region" description="Helical" evidence="15">
    <location>
        <begin position="277"/>
        <end position="295"/>
    </location>
</feature>
<gene>
    <name evidence="17" type="ORF">B4U79_03020</name>
</gene>
<evidence type="ECO:0000256" key="10">
    <source>
        <dbReference type="ARBA" id="ARBA00023180"/>
    </source>
</evidence>
<evidence type="ECO:0000313" key="18">
    <source>
        <dbReference type="Proteomes" id="UP000285301"/>
    </source>
</evidence>